<dbReference type="FunFam" id="2.60.40.150:FF:000032">
    <property type="entry name" value="Double c2-like domain-containing"/>
    <property type="match status" value="1"/>
</dbReference>
<feature type="region of interest" description="Disordered" evidence="3">
    <location>
        <begin position="1"/>
        <end position="47"/>
    </location>
</feature>
<protein>
    <recommendedName>
        <fullName evidence="4">C2 domain-containing protein</fullName>
    </recommendedName>
</protein>
<evidence type="ECO:0000313" key="6">
    <source>
        <dbReference type="Proteomes" id="UP000438429"/>
    </source>
</evidence>
<dbReference type="PANTHER" id="PTHR45729">
    <property type="entry name" value="RABPHILIN, ISOFORM A"/>
    <property type="match status" value="1"/>
</dbReference>
<accession>A0A6A4SXD8</accession>
<dbReference type="GO" id="GO:0098793">
    <property type="term" value="C:presynapse"/>
    <property type="evidence" value="ECO:0007669"/>
    <property type="project" value="GOC"/>
</dbReference>
<proteinExistence type="predicted"/>
<reference evidence="5 6" key="1">
    <citation type="submission" date="2019-06" db="EMBL/GenBank/DDBJ databases">
        <title>Draft genomes of female and male turbot (Scophthalmus maximus).</title>
        <authorList>
            <person name="Xu H."/>
            <person name="Xu X.-W."/>
            <person name="Shao C."/>
            <person name="Chen S."/>
        </authorList>
    </citation>
    <scope>NUCLEOTIDE SEQUENCE [LARGE SCALE GENOMIC DNA]</scope>
    <source>
        <strain evidence="5">Ysfricsl-2016a</strain>
        <tissue evidence="5">Blood</tissue>
    </source>
</reference>
<dbReference type="InterPro" id="IPR035892">
    <property type="entry name" value="C2_domain_sf"/>
</dbReference>
<dbReference type="Pfam" id="PF00168">
    <property type="entry name" value="C2"/>
    <property type="match status" value="2"/>
</dbReference>
<dbReference type="EMBL" id="VEVO01000009">
    <property type="protein sequence ID" value="KAF0037405.1"/>
    <property type="molecule type" value="Genomic_DNA"/>
</dbReference>
<evidence type="ECO:0000256" key="3">
    <source>
        <dbReference type="SAM" id="MobiDB-lite"/>
    </source>
</evidence>
<feature type="compositionally biased region" description="Pro residues" evidence="3">
    <location>
        <begin position="1"/>
        <end position="11"/>
    </location>
</feature>
<feature type="compositionally biased region" description="Low complexity" evidence="3">
    <location>
        <begin position="18"/>
        <end position="40"/>
    </location>
</feature>
<dbReference type="Proteomes" id="UP000438429">
    <property type="component" value="Unassembled WGS sequence"/>
</dbReference>
<gene>
    <name evidence="5" type="ORF">F2P81_010279</name>
</gene>
<dbReference type="PROSITE" id="PS50004">
    <property type="entry name" value="C2"/>
    <property type="match status" value="1"/>
</dbReference>
<dbReference type="CDD" id="cd08384">
    <property type="entry name" value="C2B_Rabphilin_Doc2"/>
    <property type="match status" value="1"/>
</dbReference>
<dbReference type="PANTHER" id="PTHR45729:SF11">
    <property type="entry name" value="DOUBLE C2-LIKE DOMAINS, DELTA"/>
    <property type="match status" value="1"/>
</dbReference>
<dbReference type="GO" id="GO:0017158">
    <property type="term" value="P:regulation of calcium ion-dependent exocytosis"/>
    <property type="evidence" value="ECO:0007669"/>
    <property type="project" value="TreeGrafter"/>
</dbReference>
<dbReference type="SMART" id="SM00239">
    <property type="entry name" value="C2"/>
    <property type="match status" value="2"/>
</dbReference>
<dbReference type="PRINTS" id="PR00399">
    <property type="entry name" value="SYNAPTOTAGMN"/>
</dbReference>
<dbReference type="PRINTS" id="PR00360">
    <property type="entry name" value="C2DOMAIN"/>
</dbReference>
<dbReference type="GO" id="GO:0006887">
    <property type="term" value="P:exocytosis"/>
    <property type="evidence" value="ECO:0007669"/>
    <property type="project" value="TreeGrafter"/>
</dbReference>
<dbReference type="GO" id="GO:0016020">
    <property type="term" value="C:membrane"/>
    <property type="evidence" value="ECO:0007669"/>
    <property type="project" value="InterPro"/>
</dbReference>
<dbReference type="GO" id="GO:0046872">
    <property type="term" value="F:metal ion binding"/>
    <property type="evidence" value="ECO:0007669"/>
    <property type="project" value="UniProtKB-KW"/>
</dbReference>
<dbReference type="AlphaFoldDB" id="A0A6A4SXD8"/>
<keyword evidence="1" id="KW-0479">Metal-binding</keyword>
<dbReference type="InterPro" id="IPR043566">
    <property type="entry name" value="Rabphilin/DOC2/Noc2"/>
</dbReference>
<dbReference type="GO" id="GO:0061669">
    <property type="term" value="P:spontaneous neurotransmitter secretion"/>
    <property type="evidence" value="ECO:0007669"/>
    <property type="project" value="TreeGrafter"/>
</dbReference>
<dbReference type="InterPro" id="IPR001565">
    <property type="entry name" value="Synaptotagmin"/>
</dbReference>
<dbReference type="Gene3D" id="2.60.40.150">
    <property type="entry name" value="C2 domain"/>
    <property type="match status" value="2"/>
</dbReference>
<evidence type="ECO:0000256" key="1">
    <source>
        <dbReference type="ARBA" id="ARBA00022723"/>
    </source>
</evidence>
<dbReference type="InterPro" id="IPR000008">
    <property type="entry name" value="C2_dom"/>
</dbReference>
<feature type="domain" description="C2" evidence="4">
    <location>
        <begin position="221"/>
        <end position="354"/>
    </location>
</feature>
<evidence type="ECO:0000259" key="4">
    <source>
        <dbReference type="PROSITE" id="PS50004"/>
    </source>
</evidence>
<organism evidence="5 6">
    <name type="scientific">Scophthalmus maximus</name>
    <name type="common">Turbot</name>
    <name type="synonym">Psetta maxima</name>
    <dbReference type="NCBI Taxonomy" id="52904"/>
    <lineage>
        <taxon>Eukaryota</taxon>
        <taxon>Metazoa</taxon>
        <taxon>Chordata</taxon>
        <taxon>Craniata</taxon>
        <taxon>Vertebrata</taxon>
        <taxon>Euteleostomi</taxon>
        <taxon>Actinopterygii</taxon>
        <taxon>Neopterygii</taxon>
        <taxon>Teleostei</taxon>
        <taxon>Neoteleostei</taxon>
        <taxon>Acanthomorphata</taxon>
        <taxon>Carangaria</taxon>
        <taxon>Pleuronectiformes</taxon>
        <taxon>Pleuronectoidei</taxon>
        <taxon>Scophthalmidae</taxon>
        <taxon>Scophthalmus</taxon>
    </lineage>
</organism>
<evidence type="ECO:0000313" key="5">
    <source>
        <dbReference type="EMBL" id="KAF0037405.1"/>
    </source>
</evidence>
<comment type="caution">
    <text evidence="5">The sequence shown here is derived from an EMBL/GenBank/DDBJ whole genome shotgun (WGS) entry which is preliminary data.</text>
</comment>
<evidence type="ECO:0000256" key="2">
    <source>
        <dbReference type="ARBA" id="ARBA00022737"/>
    </source>
</evidence>
<name>A0A6A4SXD8_SCOMX</name>
<sequence length="368" mass="41109">MSVSKPPPPPSTSHLAIPASSTSTPSSSASSPSATPHSTTLPPPSPVKISMQEHFAINVCPGPILPIPQISDFFPRFHDYPCTPPPPREKKILKEETFNGETGGGYRVWDMRGDNDGDREEMLDSDDEDTYLGTLEFNLLFDQENNCLHCTIHKAKANKLRTKTLKNTLNPVWNETLMYHGITAADMTTKTLRLGRNEFIGENKETNNQTVEQGALVAEEERGRILVSLCYNTEKGCLLVGIIRCAHLAAMDSNGYSDPFVKIILQPDMGKKSKYKTTVKKKTLNPEFNEEFSYEVTLDQLAKKTLEISVWDYDLGMSNDFIGGVELGIKANGQRLRHWFDCLKNKGKKVEYWHTLTQQGAPSSDKPD</sequence>
<dbReference type="SUPFAM" id="SSF49562">
    <property type="entry name" value="C2 domain (Calcium/lipid-binding domain, CaLB)"/>
    <property type="match status" value="2"/>
</dbReference>
<keyword evidence="2" id="KW-0677">Repeat</keyword>